<feature type="transmembrane region" description="Helical" evidence="1">
    <location>
        <begin position="45"/>
        <end position="68"/>
    </location>
</feature>
<dbReference type="Proteomes" id="UP000037822">
    <property type="component" value="Unassembled WGS sequence"/>
</dbReference>
<evidence type="ECO:0000313" key="4">
    <source>
        <dbReference type="Proteomes" id="UP000037822"/>
    </source>
</evidence>
<keyword evidence="1" id="KW-0812">Transmembrane</keyword>
<organism evidence="3 4">
    <name type="scientific">Bosea vaviloviae</name>
    <dbReference type="NCBI Taxonomy" id="1526658"/>
    <lineage>
        <taxon>Bacteria</taxon>
        <taxon>Pseudomonadati</taxon>
        <taxon>Pseudomonadota</taxon>
        <taxon>Alphaproteobacteria</taxon>
        <taxon>Hyphomicrobiales</taxon>
        <taxon>Boseaceae</taxon>
        <taxon>Bosea</taxon>
    </lineage>
</organism>
<dbReference type="AlphaFoldDB" id="A0A0N1N499"/>
<dbReference type="PATRIC" id="fig|1526658.3.peg.5353"/>
<feature type="domain" description="DUF1468" evidence="2">
    <location>
        <begin position="11"/>
        <end position="151"/>
    </location>
</feature>
<dbReference type="OrthoDB" id="6183775at2"/>
<feature type="transmembrane region" description="Helical" evidence="1">
    <location>
        <begin position="89"/>
        <end position="117"/>
    </location>
</feature>
<evidence type="ECO:0000256" key="1">
    <source>
        <dbReference type="SAM" id="Phobius"/>
    </source>
</evidence>
<keyword evidence="1" id="KW-1133">Transmembrane helix</keyword>
<dbReference type="InterPro" id="IPR009936">
    <property type="entry name" value="DUF1468"/>
</dbReference>
<dbReference type="Pfam" id="PF07331">
    <property type="entry name" value="TctB"/>
    <property type="match status" value="1"/>
</dbReference>
<feature type="transmembrane region" description="Helical" evidence="1">
    <location>
        <begin position="123"/>
        <end position="143"/>
    </location>
</feature>
<feature type="transmembrane region" description="Helical" evidence="1">
    <location>
        <begin position="12"/>
        <end position="33"/>
    </location>
</feature>
<dbReference type="RefSeq" id="WP_054208774.1">
    <property type="nucleotide sequence ID" value="NZ_LGSZ01000031.1"/>
</dbReference>
<accession>A0A0N1N499</accession>
<sequence length="162" mass="17220">MITRFWAEIATALVTLAFGLVIVNGALEFGVGWDSSGPQPGAFPFYIGGLVALASLGTLIVTAAGRIAGSGGLDELFLDRERGLRVLSFLLPLLAFVVLSATLGMYVATILYLVVTMRFQGRYGWPGTLATALGTAAFFYLALEKFFQISLLKGPIEPLLGL</sequence>
<gene>
    <name evidence="3" type="ORF">AE618_09320</name>
</gene>
<reference evidence="3 4" key="1">
    <citation type="submission" date="2015-07" db="EMBL/GenBank/DDBJ databases">
        <title>Whole genome sequencing of Bosea vaviloviae isolated from cave pool.</title>
        <authorList>
            <person name="Tan N.E.H."/>
            <person name="Lee Y.P."/>
            <person name="Gan H.M."/>
            <person name="Barton H."/>
            <person name="Savka M.A."/>
        </authorList>
    </citation>
    <scope>NUCLEOTIDE SEQUENCE [LARGE SCALE GENOMIC DNA]</scope>
    <source>
        <strain evidence="3 4">SD260</strain>
    </source>
</reference>
<dbReference type="EMBL" id="LGSZ01000031">
    <property type="protein sequence ID" value="KPH81222.1"/>
    <property type="molecule type" value="Genomic_DNA"/>
</dbReference>
<proteinExistence type="predicted"/>
<comment type="caution">
    <text evidence="3">The sequence shown here is derived from an EMBL/GenBank/DDBJ whole genome shotgun (WGS) entry which is preliminary data.</text>
</comment>
<keyword evidence="1" id="KW-0472">Membrane</keyword>
<name>A0A0N1N499_9HYPH</name>
<evidence type="ECO:0000259" key="2">
    <source>
        <dbReference type="Pfam" id="PF07331"/>
    </source>
</evidence>
<protein>
    <submittedName>
        <fullName evidence="3">Tripartite tricarboxylate transporter TctB</fullName>
    </submittedName>
</protein>
<evidence type="ECO:0000313" key="3">
    <source>
        <dbReference type="EMBL" id="KPH81222.1"/>
    </source>
</evidence>
<keyword evidence="4" id="KW-1185">Reference proteome</keyword>